<name>A0A9X2JKA8_9BACT</name>
<sequence length="193" mass="21456">MIDTGETSEGDDPDGFAVEDVEPDGAVHKAVVALQGCFLDRKLPVAGKRLWIKLQRICRHELDDRKRVDEASDVTLALIDWAESQRDGGRTHHECLTVNGGADSGESPTKPQPPVQTSPRGFFGGSDLIAELDIDPKKEQAFMNQLTRKRNSLGDDVWIESENRRPNTPTFLYKASDPAILKIAKRYKRDDSA</sequence>
<feature type="region of interest" description="Disordered" evidence="1">
    <location>
        <begin position="89"/>
        <end position="119"/>
    </location>
</feature>
<gene>
    <name evidence="2" type="ORF">NG895_28960</name>
</gene>
<organism evidence="2 3">
    <name type="scientific">Aeoliella straminimaris</name>
    <dbReference type="NCBI Taxonomy" id="2954799"/>
    <lineage>
        <taxon>Bacteria</taxon>
        <taxon>Pseudomonadati</taxon>
        <taxon>Planctomycetota</taxon>
        <taxon>Planctomycetia</taxon>
        <taxon>Pirellulales</taxon>
        <taxon>Lacipirellulaceae</taxon>
        <taxon>Aeoliella</taxon>
    </lineage>
</organism>
<protein>
    <submittedName>
        <fullName evidence="2">Uncharacterized protein</fullName>
    </submittedName>
</protein>
<reference evidence="2" key="1">
    <citation type="submission" date="2022-06" db="EMBL/GenBank/DDBJ databases">
        <title>Aeoliella straminimaris, a novel planctomycete from sediments.</title>
        <authorList>
            <person name="Vitorino I.R."/>
            <person name="Lage O.M."/>
        </authorList>
    </citation>
    <scope>NUCLEOTIDE SEQUENCE</scope>
    <source>
        <strain evidence="2">ICT_H6.2</strain>
    </source>
</reference>
<evidence type="ECO:0000256" key="1">
    <source>
        <dbReference type="SAM" id="MobiDB-lite"/>
    </source>
</evidence>
<proteinExistence type="predicted"/>
<comment type="caution">
    <text evidence="2">The sequence shown here is derived from an EMBL/GenBank/DDBJ whole genome shotgun (WGS) entry which is preliminary data.</text>
</comment>
<accession>A0A9X2JKA8</accession>
<evidence type="ECO:0000313" key="2">
    <source>
        <dbReference type="EMBL" id="MCO6047953.1"/>
    </source>
</evidence>
<dbReference type="RefSeq" id="WP_252856060.1">
    <property type="nucleotide sequence ID" value="NZ_JAMXLR010000092.1"/>
</dbReference>
<dbReference type="Proteomes" id="UP001155241">
    <property type="component" value="Unassembled WGS sequence"/>
</dbReference>
<keyword evidence="3" id="KW-1185">Reference proteome</keyword>
<dbReference type="AlphaFoldDB" id="A0A9X2JKA8"/>
<evidence type="ECO:0000313" key="3">
    <source>
        <dbReference type="Proteomes" id="UP001155241"/>
    </source>
</evidence>
<dbReference type="EMBL" id="JAMXLR010000092">
    <property type="protein sequence ID" value="MCO6047953.1"/>
    <property type="molecule type" value="Genomic_DNA"/>
</dbReference>
<feature type="region of interest" description="Disordered" evidence="1">
    <location>
        <begin position="1"/>
        <end position="20"/>
    </location>
</feature>